<dbReference type="Gene3D" id="1.25.40.10">
    <property type="entry name" value="Tetratricopeptide repeat domain"/>
    <property type="match status" value="1"/>
</dbReference>
<dbReference type="InterPro" id="IPR011990">
    <property type="entry name" value="TPR-like_helical_dom_sf"/>
</dbReference>
<protein>
    <submittedName>
        <fullName evidence="1">Uncharacterized protein</fullName>
    </submittedName>
</protein>
<reference evidence="1 2" key="1">
    <citation type="journal article" date="2021" name="Elife">
        <title>Chloroplast acquisition without the gene transfer in kleptoplastic sea slugs, Plakobranchus ocellatus.</title>
        <authorList>
            <person name="Maeda T."/>
            <person name="Takahashi S."/>
            <person name="Yoshida T."/>
            <person name="Shimamura S."/>
            <person name="Takaki Y."/>
            <person name="Nagai Y."/>
            <person name="Toyoda A."/>
            <person name="Suzuki Y."/>
            <person name="Arimoto A."/>
            <person name="Ishii H."/>
            <person name="Satoh N."/>
            <person name="Nishiyama T."/>
            <person name="Hasebe M."/>
            <person name="Maruyama T."/>
            <person name="Minagawa J."/>
            <person name="Obokata J."/>
            <person name="Shigenobu S."/>
        </authorList>
    </citation>
    <scope>NUCLEOTIDE SEQUENCE [LARGE SCALE GENOMIC DNA]</scope>
</reference>
<dbReference type="EMBL" id="BMAT01002491">
    <property type="protein sequence ID" value="GFS07961.1"/>
    <property type="molecule type" value="Genomic_DNA"/>
</dbReference>
<accession>A0AAV4IH44</accession>
<evidence type="ECO:0000313" key="2">
    <source>
        <dbReference type="Proteomes" id="UP000762676"/>
    </source>
</evidence>
<evidence type="ECO:0000313" key="1">
    <source>
        <dbReference type="EMBL" id="GFS07961.1"/>
    </source>
</evidence>
<gene>
    <name evidence="1" type="ORF">ElyMa_001262600</name>
</gene>
<sequence>MACSDEIDSHGETDMPTYKYIGEYQLALNGFSMAAQLDPSWAEAKTKETELL</sequence>
<feature type="non-terminal residue" evidence="1">
    <location>
        <position position="52"/>
    </location>
</feature>
<comment type="caution">
    <text evidence="1">The sequence shown here is derived from an EMBL/GenBank/DDBJ whole genome shotgun (WGS) entry which is preliminary data.</text>
</comment>
<organism evidence="1 2">
    <name type="scientific">Elysia marginata</name>
    <dbReference type="NCBI Taxonomy" id="1093978"/>
    <lineage>
        <taxon>Eukaryota</taxon>
        <taxon>Metazoa</taxon>
        <taxon>Spiralia</taxon>
        <taxon>Lophotrochozoa</taxon>
        <taxon>Mollusca</taxon>
        <taxon>Gastropoda</taxon>
        <taxon>Heterobranchia</taxon>
        <taxon>Euthyneura</taxon>
        <taxon>Panpulmonata</taxon>
        <taxon>Sacoglossa</taxon>
        <taxon>Placobranchoidea</taxon>
        <taxon>Plakobranchidae</taxon>
        <taxon>Elysia</taxon>
    </lineage>
</organism>
<proteinExistence type="predicted"/>
<name>A0AAV4IH44_9GAST</name>
<dbReference type="Proteomes" id="UP000762676">
    <property type="component" value="Unassembled WGS sequence"/>
</dbReference>
<dbReference type="AlphaFoldDB" id="A0AAV4IH44"/>
<keyword evidence="2" id="KW-1185">Reference proteome</keyword>